<comment type="similarity">
    <text evidence="2">Belongs to the plant acyltransferase family.</text>
</comment>
<evidence type="ECO:0008006" key="7">
    <source>
        <dbReference type="Google" id="ProtNLM"/>
    </source>
</evidence>
<evidence type="ECO:0000256" key="2">
    <source>
        <dbReference type="ARBA" id="ARBA00009861"/>
    </source>
</evidence>
<dbReference type="PANTHER" id="PTHR31896">
    <property type="entry name" value="FAMILY REGULATORY PROTEIN, PUTATIVE (AFU_ORTHOLOGUE AFUA_3G14730)-RELATED"/>
    <property type="match status" value="1"/>
</dbReference>
<dbReference type="GO" id="GO:0016746">
    <property type="term" value="F:acyltransferase activity"/>
    <property type="evidence" value="ECO:0007669"/>
    <property type="project" value="UniProtKB-KW"/>
</dbReference>
<dbReference type="Gene3D" id="3.30.559.10">
    <property type="entry name" value="Chloramphenicol acetyltransferase-like domain"/>
    <property type="match status" value="2"/>
</dbReference>
<accession>A0A5N6W983</accession>
<comment type="pathway">
    <text evidence="1">Secondary metabolite biosynthesis.</text>
</comment>
<dbReference type="PANTHER" id="PTHR31896:SF69">
    <property type="entry name" value="FAMILY REGULATORY PROTEIN, PUTATIVE (AFU_ORTHOLOGUE AFUA_3G14730)-RELATED"/>
    <property type="match status" value="1"/>
</dbReference>
<evidence type="ECO:0000256" key="4">
    <source>
        <dbReference type="ARBA" id="ARBA00023315"/>
    </source>
</evidence>
<dbReference type="EMBL" id="ML738303">
    <property type="protein sequence ID" value="KAE8317098.1"/>
    <property type="molecule type" value="Genomic_DNA"/>
</dbReference>
<protein>
    <recommendedName>
        <fullName evidence="7">Transferase family-domain-containing protein</fullName>
    </recommendedName>
</protein>
<evidence type="ECO:0000256" key="1">
    <source>
        <dbReference type="ARBA" id="ARBA00005179"/>
    </source>
</evidence>
<evidence type="ECO:0000313" key="6">
    <source>
        <dbReference type="Proteomes" id="UP000325433"/>
    </source>
</evidence>
<evidence type="ECO:0000313" key="5">
    <source>
        <dbReference type="EMBL" id="KAE8317098.1"/>
    </source>
</evidence>
<proteinExistence type="inferred from homology"/>
<reference evidence="6" key="1">
    <citation type="submission" date="2019-04" db="EMBL/GenBank/DDBJ databases">
        <title>Friends and foes A comparative genomics studyof 23 Aspergillus species from section Flavi.</title>
        <authorList>
            <consortium name="DOE Joint Genome Institute"/>
            <person name="Kjaerbolling I."/>
            <person name="Vesth T."/>
            <person name="Frisvad J.C."/>
            <person name="Nybo J.L."/>
            <person name="Theobald S."/>
            <person name="Kildgaard S."/>
            <person name="Isbrandt T."/>
            <person name="Kuo A."/>
            <person name="Sato A."/>
            <person name="Lyhne E.K."/>
            <person name="Kogle M.E."/>
            <person name="Wiebenga A."/>
            <person name="Kun R.S."/>
            <person name="Lubbers R.J."/>
            <person name="Makela M.R."/>
            <person name="Barry K."/>
            <person name="Chovatia M."/>
            <person name="Clum A."/>
            <person name="Daum C."/>
            <person name="Haridas S."/>
            <person name="He G."/>
            <person name="LaButti K."/>
            <person name="Lipzen A."/>
            <person name="Mondo S."/>
            <person name="Riley R."/>
            <person name="Salamov A."/>
            <person name="Simmons B.A."/>
            <person name="Magnuson J.K."/>
            <person name="Henrissat B."/>
            <person name="Mortensen U.H."/>
            <person name="Larsen T.O."/>
            <person name="Devries R.P."/>
            <person name="Grigoriev I.V."/>
            <person name="Machida M."/>
            <person name="Baker S.E."/>
            <person name="Andersen M.R."/>
        </authorList>
    </citation>
    <scope>NUCLEOTIDE SEQUENCE [LARGE SCALE GENOMIC DNA]</scope>
    <source>
        <strain evidence="6">CBS 130015</strain>
    </source>
</reference>
<dbReference type="Proteomes" id="UP000325433">
    <property type="component" value="Unassembled WGS sequence"/>
</dbReference>
<gene>
    <name evidence="5" type="ORF">BDV41DRAFT_573201</name>
</gene>
<name>A0A5N6W983_9EURO</name>
<keyword evidence="3" id="KW-0808">Transferase</keyword>
<organism evidence="5 6">
    <name type="scientific">Aspergillus transmontanensis</name>
    <dbReference type="NCBI Taxonomy" id="1034304"/>
    <lineage>
        <taxon>Eukaryota</taxon>
        <taxon>Fungi</taxon>
        <taxon>Dikarya</taxon>
        <taxon>Ascomycota</taxon>
        <taxon>Pezizomycotina</taxon>
        <taxon>Eurotiomycetes</taxon>
        <taxon>Eurotiomycetidae</taxon>
        <taxon>Eurotiales</taxon>
        <taxon>Aspergillaceae</taxon>
        <taxon>Aspergillus</taxon>
        <taxon>Aspergillus subgen. Circumdati</taxon>
    </lineage>
</organism>
<dbReference type="InterPro" id="IPR023213">
    <property type="entry name" value="CAT-like_dom_sf"/>
</dbReference>
<dbReference type="AlphaFoldDB" id="A0A5N6W983"/>
<keyword evidence="4" id="KW-0012">Acyltransferase</keyword>
<evidence type="ECO:0000256" key="3">
    <source>
        <dbReference type="ARBA" id="ARBA00022679"/>
    </source>
</evidence>
<keyword evidence="6" id="KW-1185">Reference proteome</keyword>
<sequence length="501" mass="56250">MNNVREWLFGADVKGKPPVNEANTYPVHTLDRMKEYETFVATVMLFNDVLDADMLNASLSRLLEIGDWRKLGGRLKRDGNGRLQIHVPPVFTEDQPAITYTHICLTEMKISDHPVAKLLPTRTGAPSIKPLPESAEFRTLQVRKDFPTSLDALIEADLPQMSLHIHSFQDATVVGLAWPHTLMDGAGRAALMRSWSLVMADQVEKVPLVAGARHDVLSDLPLVDSNQDEFLISKRRLRNIRLARFLCRWGWDKLTGPAKVSRAMYLPKVKYDMLVNSIKGKVSQLEADVNKKLYISEADALTAWITQQVALLEPSPRPVTIMNLINCRYRLKQLLHLDGVYLQNMVLMSYTLLSAQEARGAVAPLALSHREQTTQQTTVPRVVSFLQWFRNHIDNSRHTIPFCGEPDSVIVFSNSLTKAELIKVTDFAPAVLCVGEGDQTRSNPHGTMVNFFFKDANEPIPHVNALSILGKDHSGGTRFSGHLSLQVWEVLEQQVKLLGED</sequence>
<dbReference type="InterPro" id="IPR051283">
    <property type="entry name" value="Sec_Metabolite_Acyltrans"/>
</dbReference>